<reference evidence="1 2" key="1">
    <citation type="submission" date="2021-06" db="EMBL/GenBank/DDBJ databases">
        <title>Caerostris darwini draft genome.</title>
        <authorList>
            <person name="Kono N."/>
            <person name="Arakawa K."/>
        </authorList>
    </citation>
    <scope>NUCLEOTIDE SEQUENCE [LARGE SCALE GENOMIC DNA]</scope>
</reference>
<comment type="caution">
    <text evidence="1">The sequence shown here is derived from an EMBL/GenBank/DDBJ whole genome shotgun (WGS) entry which is preliminary data.</text>
</comment>
<dbReference type="Proteomes" id="UP001054837">
    <property type="component" value="Unassembled WGS sequence"/>
</dbReference>
<dbReference type="EMBL" id="BPLQ01012739">
    <property type="protein sequence ID" value="GIY67454.1"/>
    <property type="molecule type" value="Genomic_DNA"/>
</dbReference>
<name>A0AAV4VC54_9ARAC</name>
<proteinExistence type="predicted"/>
<keyword evidence="2" id="KW-1185">Reference proteome</keyword>
<gene>
    <name evidence="1" type="ORF">CDAR_522851</name>
</gene>
<dbReference type="AlphaFoldDB" id="A0AAV4VC54"/>
<accession>A0AAV4VC54</accession>
<protein>
    <submittedName>
        <fullName evidence="1">Uncharacterized protein</fullName>
    </submittedName>
</protein>
<evidence type="ECO:0000313" key="1">
    <source>
        <dbReference type="EMBL" id="GIY67454.1"/>
    </source>
</evidence>
<organism evidence="1 2">
    <name type="scientific">Caerostris darwini</name>
    <dbReference type="NCBI Taxonomy" id="1538125"/>
    <lineage>
        <taxon>Eukaryota</taxon>
        <taxon>Metazoa</taxon>
        <taxon>Ecdysozoa</taxon>
        <taxon>Arthropoda</taxon>
        <taxon>Chelicerata</taxon>
        <taxon>Arachnida</taxon>
        <taxon>Araneae</taxon>
        <taxon>Araneomorphae</taxon>
        <taxon>Entelegynae</taxon>
        <taxon>Araneoidea</taxon>
        <taxon>Araneidae</taxon>
        <taxon>Caerostris</taxon>
    </lineage>
</organism>
<sequence>MHQITKQLPLHFHPLRNFLQPNFEHTCHMLTLFWRNLVQINSQQEEKENRQTTLQDTGIAISRHMMDGVPIATHLPHVNPVLAQSGPNKQPTRRKRIANQHYKTLTFAISKYKMNEVSIPYKCSNAQ</sequence>
<evidence type="ECO:0000313" key="2">
    <source>
        <dbReference type="Proteomes" id="UP001054837"/>
    </source>
</evidence>